<evidence type="ECO:0000313" key="1">
    <source>
        <dbReference type="EMBL" id="OMP06691.1"/>
    </source>
</evidence>
<accession>A0A1R3KHY7</accession>
<name>A0A1R3KHY7_9ROSI</name>
<dbReference type="AlphaFoldDB" id="A0A1R3KHY7"/>
<comment type="caution">
    <text evidence="1">The sequence shown here is derived from an EMBL/GenBank/DDBJ whole genome shotgun (WGS) entry which is preliminary data.</text>
</comment>
<keyword evidence="2" id="KW-1185">Reference proteome</keyword>
<organism evidence="1 2">
    <name type="scientific">Corchorus olitorius</name>
    <dbReference type="NCBI Taxonomy" id="93759"/>
    <lineage>
        <taxon>Eukaryota</taxon>
        <taxon>Viridiplantae</taxon>
        <taxon>Streptophyta</taxon>
        <taxon>Embryophyta</taxon>
        <taxon>Tracheophyta</taxon>
        <taxon>Spermatophyta</taxon>
        <taxon>Magnoliopsida</taxon>
        <taxon>eudicotyledons</taxon>
        <taxon>Gunneridae</taxon>
        <taxon>Pentapetalae</taxon>
        <taxon>rosids</taxon>
        <taxon>malvids</taxon>
        <taxon>Malvales</taxon>
        <taxon>Malvaceae</taxon>
        <taxon>Grewioideae</taxon>
        <taxon>Apeibeae</taxon>
        <taxon>Corchorus</taxon>
    </lineage>
</organism>
<evidence type="ECO:0000313" key="2">
    <source>
        <dbReference type="Proteomes" id="UP000187203"/>
    </source>
</evidence>
<proteinExistence type="predicted"/>
<sequence length="29" mass="3173">MSKASLFGVGAISRFNGAKVIFWPFTLKV</sequence>
<reference evidence="2" key="1">
    <citation type="submission" date="2013-09" db="EMBL/GenBank/DDBJ databases">
        <title>Corchorus olitorius genome sequencing.</title>
        <authorList>
            <person name="Alam M."/>
            <person name="Haque M.S."/>
            <person name="Islam M.S."/>
            <person name="Emdad E.M."/>
            <person name="Islam M.M."/>
            <person name="Ahmed B."/>
            <person name="Halim A."/>
            <person name="Hossen Q.M.M."/>
            <person name="Hossain M.Z."/>
            <person name="Ahmed R."/>
            <person name="Khan M.M."/>
            <person name="Islam R."/>
            <person name="Rashid M.M."/>
            <person name="Khan S.A."/>
            <person name="Rahman M.S."/>
            <person name="Alam M."/>
            <person name="Yahiya A.S."/>
            <person name="Khan M.S."/>
            <person name="Azam M.S."/>
            <person name="Haque T."/>
            <person name="Lashkar M.Z.H."/>
            <person name="Akhand A.I."/>
            <person name="Morshed G."/>
            <person name="Roy S."/>
            <person name="Uddin K.S."/>
            <person name="Rabeya T."/>
            <person name="Hossain A.S."/>
            <person name="Chowdhury A."/>
            <person name="Snigdha A.R."/>
            <person name="Mortoza M.S."/>
            <person name="Matin S.A."/>
            <person name="Hoque S.M.E."/>
            <person name="Islam M.K."/>
            <person name="Roy D.K."/>
            <person name="Haider R."/>
            <person name="Moosa M.M."/>
            <person name="Elias S.M."/>
            <person name="Hasan A.M."/>
            <person name="Jahan S."/>
            <person name="Shafiuddin M."/>
            <person name="Mahmood N."/>
            <person name="Shommy N.S."/>
        </authorList>
    </citation>
    <scope>NUCLEOTIDE SEQUENCE [LARGE SCALE GENOMIC DNA]</scope>
    <source>
        <strain evidence="2">cv. O-4</strain>
    </source>
</reference>
<dbReference type="EMBL" id="AWUE01013533">
    <property type="protein sequence ID" value="OMP06691.1"/>
    <property type="molecule type" value="Genomic_DNA"/>
</dbReference>
<protein>
    <submittedName>
        <fullName evidence="1">Uncharacterized protein</fullName>
    </submittedName>
</protein>
<gene>
    <name evidence="1" type="ORF">COLO4_07973</name>
</gene>
<dbReference type="Proteomes" id="UP000187203">
    <property type="component" value="Unassembled WGS sequence"/>
</dbReference>